<reference evidence="2" key="1">
    <citation type="journal article" date="2017" name="Nature">
        <title>The sunflower genome provides insights into oil metabolism, flowering and Asterid evolution.</title>
        <authorList>
            <person name="Badouin H."/>
            <person name="Gouzy J."/>
            <person name="Grassa C.J."/>
            <person name="Murat F."/>
            <person name="Staton S.E."/>
            <person name="Cottret L."/>
            <person name="Lelandais-Briere C."/>
            <person name="Owens G.L."/>
            <person name="Carrere S."/>
            <person name="Mayjonade B."/>
            <person name="Legrand L."/>
            <person name="Gill N."/>
            <person name="Kane N.C."/>
            <person name="Bowers J.E."/>
            <person name="Hubner S."/>
            <person name="Bellec A."/>
            <person name="Berard A."/>
            <person name="Berges H."/>
            <person name="Blanchet N."/>
            <person name="Boniface M.C."/>
            <person name="Brunel D."/>
            <person name="Catrice O."/>
            <person name="Chaidir N."/>
            <person name="Claudel C."/>
            <person name="Donnadieu C."/>
            <person name="Faraut T."/>
            <person name="Fievet G."/>
            <person name="Helmstetter N."/>
            <person name="King M."/>
            <person name="Knapp S.J."/>
            <person name="Lai Z."/>
            <person name="Le Paslier M.C."/>
            <person name="Lippi Y."/>
            <person name="Lorenzon L."/>
            <person name="Mandel J.R."/>
            <person name="Marage G."/>
            <person name="Marchand G."/>
            <person name="Marquand E."/>
            <person name="Bret-Mestries E."/>
            <person name="Morien E."/>
            <person name="Nambeesan S."/>
            <person name="Nguyen T."/>
            <person name="Pegot-Espagnet P."/>
            <person name="Pouilly N."/>
            <person name="Raftis F."/>
            <person name="Sallet E."/>
            <person name="Schiex T."/>
            <person name="Thomas J."/>
            <person name="Vandecasteele C."/>
            <person name="Vares D."/>
            <person name="Vear F."/>
            <person name="Vautrin S."/>
            <person name="Crespi M."/>
            <person name="Mangin B."/>
            <person name="Burke J.M."/>
            <person name="Salse J."/>
            <person name="Munos S."/>
            <person name="Vincourt P."/>
            <person name="Rieseberg L.H."/>
            <person name="Langlade N.B."/>
        </authorList>
    </citation>
    <scope>NUCLEOTIDE SEQUENCE [LARGE SCALE GENOMIC DNA]</scope>
    <source>
        <strain evidence="2">cv. SF193</strain>
    </source>
</reference>
<protein>
    <submittedName>
        <fullName evidence="1">Uncharacterized protein</fullName>
    </submittedName>
</protein>
<proteinExistence type="predicted"/>
<dbReference type="EMBL" id="CM007902">
    <property type="protein sequence ID" value="OTG02697.1"/>
    <property type="molecule type" value="Genomic_DNA"/>
</dbReference>
<name>A0A251SUY4_HELAN</name>
<dbReference type="AlphaFoldDB" id="A0A251SUY4"/>
<accession>A0A251SUY4</accession>
<dbReference type="InParanoid" id="A0A251SUY4"/>
<evidence type="ECO:0000313" key="1">
    <source>
        <dbReference type="EMBL" id="OTG02697.1"/>
    </source>
</evidence>
<organism evidence="1 2">
    <name type="scientific">Helianthus annuus</name>
    <name type="common">Common sunflower</name>
    <dbReference type="NCBI Taxonomy" id="4232"/>
    <lineage>
        <taxon>Eukaryota</taxon>
        <taxon>Viridiplantae</taxon>
        <taxon>Streptophyta</taxon>
        <taxon>Embryophyta</taxon>
        <taxon>Tracheophyta</taxon>
        <taxon>Spermatophyta</taxon>
        <taxon>Magnoliopsida</taxon>
        <taxon>eudicotyledons</taxon>
        <taxon>Gunneridae</taxon>
        <taxon>Pentapetalae</taxon>
        <taxon>asterids</taxon>
        <taxon>campanulids</taxon>
        <taxon>Asterales</taxon>
        <taxon>Asteraceae</taxon>
        <taxon>Asteroideae</taxon>
        <taxon>Heliantheae alliance</taxon>
        <taxon>Heliantheae</taxon>
        <taxon>Helianthus</taxon>
    </lineage>
</organism>
<evidence type="ECO:0000313" key="2">
    <source>
        <dbReference type="Proteomes" id="UP000215914"/>
    </source>
</evidence>
<dbReference type="Proteomes" id="UP000215914">
    <property type="component" value="Chromosome 13"/>
</dbReference>
<sequence>MDSWKLVQNREVKRLSLSDTMESGTPCKDTISSTYSLANLSMLKVSLIVTKSIVMSSHFHTGTSNCCSRPEGF</sequence>
<gene>
    <name evidence="1" type="ORF">HannXRQ_Chr13g0415941</name>
</gene>
<keyword evidence="2" id="KW-1185">Reference proteome</keyword>